<dbReference type="Proteomes" id="UP000501926">
    <property type="component" value="Chromosome"/>
</dbReference>
<dbReference type="GO" id="GO:0016491">
    <property type="term" value="F:oxidoreductase activity"/>
    <property type="evidence" value="ECO:0007669"/>
    <property type="project" value="InterPro"/>
</dbReference>
<dbReference type="PROSITE" id="PS50905">
    <property type="entry name" value="FERRITIN_LIKE"/>
    <property type="match status" value="1"/>
</dbReference>
<accession>A0A2C9CI92</accession>
<keyword evidence="2" id="KW-0249">Electron transport</keyword>
<keyword evidence="7" id="KW-1185">Reference proteome</keyword>
<dbReference type="Pfam" id="PF02915">
    <property type="entry name" value="Rubrerythrin"/>
    <property type="match status" value="1"/>
</dbReference>
<dbReference type="PANTHER" id="PTHR33746">
    <property type="entry name" value="RUBRERYTHRIN"/>
    <property type="match status" value="1"/>
</dbReference>
<sequence>MATTDDLKEAFAGESQANRKYLAFAKKAEEEGYAQVAKLFRAAAEAETVHAHSHLRALDGVRSTKENIQEAINGETYEFTKMYPGMIENAKKEGHKKAEQSFAFANKVESIHANLYKRALNNLGDNEIVDYYVCQVCGNTVEKAAPDTCEICGAPRNKFKLVG</sequence>
<dbReference type="GO" id="GO:0005506">
    <property type="term" value="F:iron ion binding"/>
    <property type="evidence" value="ECO:0007669"/>
    <property type="project" value="InterPro"/>
</dbReference>
<dbReference type="OrthoDB" id="9799749at2"/>
<feature type="domain" description="Rubredoxin-like" evidence="3">
    <location>
        <begin position="129"/>
        <end position="162"/>
    </location>
</feature>
<dbReference type="CDD" id="cd01041">
    <property type="entry name" value="Rubrerythrin"/>
    <property type="match status" value="1"/>
</dbReference>
<organism evidence="6 7">
    <name type="scientific">Kuenenia stuttgartiensis</name>
    <dbReference type="NCBI Taxonomy" id="174633"/>
    <lineage>
        <taxon>Bacteria</taxon>
        <taxon>Pseudomonadati</taxon>
        <taxon>Planctomycetota</taxon>
        <taxon>Candidatus Brocadiia</taxon>
        <taxon>Candidatus Brocadiales</taxon>
        <taxon>Candidatus Brocadiaceae</taxon>
        <taxon>Candidatus Kuenenia</taxon>
    </lineage>
</organism>
<dbReference type="InterPro" id="IPR052753">
    <property type="entry name" value="Rbr2/Nigerythrin"/>
</dbReference>
<evidence type="ECO:0000313" key="7">
    <source>
        <dbReference type="Proteomes" id="UP000221734"/>
    </source>
</evidence>
<dbReference type="InterPro" id="IPR003251">
    <property type="entry name" value="Rr_diiron-bd_dom"/>
</dbReference>
<dbReference type="EMBL" id="LT934425">
    <property type="protein sequence ID" value="SOH05365.1"/>
    <property type="molecule type" value="Genomic_DNA"/>
</dbReference>
<feature type="domain" description="Ferritin-like diiron" evidence="4">
    <location>
        <begin position="1"/>
        <end position="127"/>
    </location>
</feature>
<evidence type="ECO:0000259" key="4">
    <source>
        <dbReference type="PROSITE" id="PS50905"/>
    </source>
</evidence>
<dbReference type="Gene3D" id="1.20.1260.10">
    <property type="match status" value="1"/>
</dbReference>
<evidence type="ECO:0000313" key="8">
    <source>
        <dbReference type="Proteomes" id="UP000501926"/>
    </source>
</evidence>
<dbReference type="AlphaFoldDB" id="A0A2C9CI92"/>
<dbReference type="InterPro" id="IPR024934">
    <property type="entry name" value="Rubredoxin-like_dom"/>
</dbReference>
<dbReference type="InterPro" id="IPR048574">
    <property type="entry name" value="RUBY_RBDX"/>
</dbReference>
<evidence type="ECO:0000313" key="6">
    <source>
        <dbReference type="EMBL" id="SOH05365.1"/>
    </source>
</evidence>
<name>A0A2C9CI92_KUEST</name>
<dbReference type="SUPFAM" id="SSF47240">
    <property type="entry name" value="Ferritin-like"/>
    <property type="match status" value="1"/>
</dbReference>
<dbReference type="KEGG" id="kst:KSMBR1_2884"/>
<dbReference type="InterPro" id="IPR009040">
    <property type="entry name" value="Ferritin-like_diiron"/>
</dbReference>
<reference evidence="6" key="1">
    <citation type="submission" date="2017-10" db="EMBL/GenBank/DDBJ databases">
        <authorList>
            <person name="Banno H."/>
            <person name="Chua N.-H."/>
        </authorList>
    </citation>
    <scope>NUCLEOTIDE SEQUENCE [LARGE SCALE GENOMIC DNA]</scope>
    <source>
        <strain evidence="6">Kuenenia_mbr1_ru-nijmegen</strain>
    </source>
</reference>
<dbReference type="Pfam" id="PF21349">
    <property type="entry name" value="RUBY_RBDX"/>
    <property type="match status" value="1"/>
</dbReference>
<keyword evidence="1" id="KW-0813">Transport</keyword>
<evidence type="ECO:0000256" key="1">
    <source>
        <dbReference type="ARBA" id="ARBA00022448"/>
    </source>
</evidence>
<reference evidence="5 8" key="3">
    <citation type="submission" date="2020-02" db="EMBL/GenBank/DDBJ databases">
        <title>Newly sequenced genome of strain CSTR1 showed variability in Candidatus Kuenenia stuttgartiensis genomes.</title>
        <authorList>
            <person name="Ding C."/>
            <person name="Adrian L."/>
        </authorList>
    </citation>
    <scope>NUCLEOTIDE SEQUENCE [LARGE SCALE GENOMIC DNA]</scope>
    <source>
        <strain evidence="5 8">CSTR1</strain>
    </source>
</reference>
<dbReference type="Gene3D" id="2.20.28.10">
    <property type="match status" value="1"/>
</dbReference>
<evidence type="ECO:0000259" key="3">
    <source>
        <dbReference type="PROSITE" id="PS50903"/>
    </source>
</evidence>
<proteinExistence type="predicted"/>
<dbReference type="InterPro" id="IPR009078">
    <property type="entry name" value="Ferritin-like_SF"/>
</dbReference>
<evidence type="ECO:0000256" key="2">
    <source>
        <dbReference type="ARBA" id="ARBA00022982"/>
    </source>
</evidence>
<dbReference type="Proteomes" id="UP000221734">
    <property type="component" value="Chromosome Kuenenia_stuttgartiensis_MBR1"/>
</dbReference>
<dbReference type="InterPro" id="IPR012347">
    <property type="entry name" value="Ferritin-like"/>
</dbReference>
<reference evidence="7" key="2">
    <citation type="submission" date="2017-10" db="EMBL/GenBank/DDBJ databases">
        <authorList>
            <person name="Frank J."/>
        </authorList>
    </citation>
    <scope>NUCLEOTIDE SEQUENCE [LARGE SCALE GENOMIC DNA]</scope>
</reference>
<protein>
    <submittedName>
        <fullName evidence="5">Rubrerythrin</fullName>
    </submittedName>
</protein>
<dbReference type="RefSeq" id="WP_099325956.1">
    <property type="nucleotide sequence ID" value="NZ_CP049055.1"/>
</dbReference>
<gene>
    <name evidence="5" type="ORF">KsCSTR_42750</name>
    <name evidence="6" type="ORF">KSMBR1_2884</name>
</gene>
<dbReference type="PROSITE" id="PS50903">
    <property type="entry name" value="RUBREDOXIN_LIKE"/>
    <property type="match status" value="1"/>
</dbReference>
<evidence type="ECO:0000313" key="5">
    <source>
        <dbReference type="EMBL" id="QII13654.1"/>
    </source>
</evidence>
<dbReference type="PANTHER" id="PTHR33746:SF4">
    <property type="entry name" value="RUBRERYTHRIN"/>
    <property type="match status" value="1"/>
</dbReference>
<dbReference type="EMBL" id="CP049055">
    <property type="protein sequence ID" value="QII13654.1"/>
    <property type="molecule type" value="Genomic_DNA"/>
</dbReference>
<dbReference type="SUPFAM" id="SSF57802">
    <property type="entry name" value="Rubredoxin-like"/>
    <property type="match status" value="1"/>
</dbReference>